<reference evidence="6 7" key="1">
    <citation type="submission" date="2020-08" db="EMBL/GenBank/DDBJ databases">
        <title>Sequencing the genomes of 1000 actinobacteria strains.</title>
        <authorList>
            <person name="Klenk H.-P."/>
        </authorList>
    </citation>
    <scope>NUCLEOTIDE SEQUENCE [LARGE SCALE GENOMIC DNA]</scope>
    <source>
        <strain evidence="6 7">DSM 45823</strain>
    </source>
</reference>
<comment type="caution">
    <text evidence="6">The sequence shown here is derived from an EMBL/GenBank/DDBJ whole genome shotgun (WGS) entry which is preliminary data.</text>
</comment>
<evidence type="ECO:0000256" key="3">
    <source>
        <dbReference type="PROSITE-ProRule" id="PRU01331"/>
    </source>
</evidence>
<proteinExistence type="inferred from homology"/>
<sequence length="458" mass="49152">MDEQERAHRAARGRAAARELTARGIVATTLTWVDNSGITRVKTVPTGRLEHVAAWGVGFSPVFDAYLLDDSIASGRHAGGPVGDLRLHPDLDRLTVLGEPAGWAWAPGERYDQEGIRHAQDARALLRRQVARLTEEGLRVRAAFEVEWTVSLGRGEDFVPAAVGPGYGMTRIAELPEYLFDVLRALDTAGVEVEQLHPEYAAGQFEVSVAAQGPVWAADTAVLVRQTIQAVTMRYGMRASFSPKVVMDGVGNGGHVHLSLWRGGRNLMATGSGPYGMRPEGEGFAAGILARLPAMLAIGCPSVASYLRLTPGQWSGPFACWGLENREAALRFVAGPAGLRAQAANLEVKCFDATANPYLALTVLLAAGRDGVDAAARLPDPVTVDPATLDPEEREARGVARLPTSLEEAVTVFEQDEVLRAALGAATADTVADVRRGEIALFKDASDEEIVARTRWRH</sequence>
<dbReference type="EMBL" id="JACJII010000001">
    <property type="protein sequence ID" value="MBA9004135.1"/>
    <property type="molecule type" value="Genomic_DNA"/>
</dbReference>
<dbReference type="InterPro" id="IPR036651">
    <property type="entry name" value="Gln_synt_N_sf"/>
</dbReference>
<dbReference type="SMART" id="SM01230">
    <property type="entry name" value="Gln-synt_C"/>
    <property type="match status" value="1"/>
</dbReference>
<dbReference type="EC" id="6.3.1.2" evidence="6"/>
<gene>
    <name evidence="6" type="ORF">HNR21_003017</name>
</gene>
<organism evidence="6 7">
    <name type="scientific">Thermomonospora cellulosilytica</name>
    <dbReference type="NCBI Taxonomy" id="1411118"/>
    <lineage>
        <taxon>Bacteria</taxon>
        <taxon>Bacillati</taxon>
        <taxon>Actinomycetota</taxon>
        <taxon>Actinomycetes</taxon>
        <taxon>Streptosporangiales</taxon>
        <taxon>Thermomonosporaceae</taxon>
        <taxon>Thermomonospora</taxon>
    </lineage>
</organism>
<evidence type="ECO:0000259" key="5">
    <source>
        <dbReference type="PROSITE" id="PS51987"/>
    </source>
</evidence>
<evidence type="ECO:0000256" key="4">
    <source>
        <dbReference type="RuleBase" id="RU000384"/>
    </source>
</evidence>
<protein>
    <submittedName>
        <fullName evidence="6">Glutamine synthetase</fullName>
        <ecNumber evidence="6">6.3.1.2</ecNumber>
    </submittedName>
</protein>
<dbReference type="PANTHER" id="PTHR43785">
    <property type="entry name" value="GAMMA-GLUTAMYLPUTRESCINE SYNTHETASE"/>
    <property type="match status" value="1"/>
</dbReference>
<evidence type="ECO:0000313" key="6">
    <source>
        <dbReference type="EMBL" id="MBA9004135.1"/>
    </source>
</evidence>
<dbReference type="Pfam" id="PF00120">
    <property type="entry name" value="Gln-synt_C"/>
    <property type="match status" value="1"/>
</dbReference>
<dbReference type="InterPro" id="IPR014746">
    <property type="entry name" value="Gln_synth/guanido_kin_cat_dom"/>
</dbReference>
<keyword evidence="2 6" id="KW-0436">Ligase</keyword>
<dbReference type="GO" id="GO:0004356">
    <property type="term" value="F:glutamine synthetase activity"/>
    <property type="evidence" value="ECO:0007669"/>
    <property type="project" value="UniProtKB-EC"/>
</dbReference>
<feature type="domain" description="GS catalytic" evidence="5">
    <location>
        <begin position="122"/>
        <end position="458"/>
    </location>
</feature>
<dbReference type="RefSeq" id="WP_220500167.1">
    <property type="nucleotide sequence ID" value="NZ_JACJII010000001.1"/>
</dbReference>
<accession>A0A7W3MYA4</accession>
<name>A0A7W3MYA4_9ACTN</name>
<dbReference type="Proteomes" id="UP000539313">
    <property type="component" value="Unassembled WGS sequence"/>
</dbReference>
<dbReference type="AlphaFoldDB" id="A0A7W3MYA4"/>
<dbReference type="Gene3D" id="3.30.590.10">
    <property type="entry name" value="Glutamine synthetase/guanido kinase, catalytic domain"/>
    <property type="match status" value="1"/>
</dbReference>
<dbReference type="GO" id="GO:0006542">
    <property type="term" value="P:glutamine biosynthetic process"/>
    <property type="evidence" value="ECO:0007669"/>
    <property type="project" value="InterPro"/>
</dbReference>
<keyword evidence="7" id="KW-1185">Reference proteome</keyword>
<dbReference type="PROSITE" id="PS51987">
    <property type="entry name" value="GS_CATALYTIC"/>
    <property type="match status" value="1"/>
</dbReference>
<evidence type="ECO:0000256" key="1">
    <source>
        <dbReference type="ARBA" id="ARBA00009897"/>
    </source>
</evidence>
<evidence type="ECO:0000313" key="7">
    <source>
        <dbReference type="Proteomes" id="UP000539313"/>
    </source>
</evidence>
<dbReference type="PANTHER" id="PTHR43785:SF12">
    <property type="entry name" value="TYPE-1 GLUTAMINE SYNTHETASE 2"/>
    <property type="match status" value="1"/>
</dbReference>
<dbReference type="InterPro" id="IPR008146">
    <property type="entry name" value="Gln_synth_cat_dom"/>
</dbReference>
<dbReference type="Gene3D" id="3.10.20.70">
    <property type="entry name" value="Glutamine synthetase, N-terminal domain"/>
    <property type="match status" value="1"/>
</dbReference>
<evidence type="ECO:0000256" key="2">
    <source>
        <dbReference type="ARBA" id="ARBA00022598"/>
    </source>
</evidence>
<dbReference type="SUPFAM" id="SSF55931">
    <property type="entry name" value="Glutamine synthetase/guanido kinase"/>
    <property type="match status" value="1"/>
</dbReference>
<comment type="similarity">
    <text evidence="1 3 4">Belongs to the glutamine synthetase family.</text>
</comment>